<comment type="catalytic activity">
    <reaction evidence="14">
        <text>ATP + H2O = ADP + phosphate + H(+)</text>
        <dbReference type="Rhea" id="RHEA:13065"/>
        <dbReference type="ChEBI" id="CHEBI:15377"/>
        <dbReference type="ChEBI" id="CHEBI:15378"/>
        <dbReference type="ChEBI" id="CHEBI:30616"/>
        <dbReference type="ChEBI" id="CHEBI:43474"/>
        <dbReference type="ChEBI" id="CHEBI:456216"/>
        <dbReference type="EC" id="3.6.4.12"/>
    </reaction>
</comment>
<evidence type="ECO:0000256" key="8">
    <source>
        <dbReference type="ARBA" id="ARBA00022840"/>
    </source>
</evidence>
<keyword evidence="9" id="KW-0238">DNA-binding</keyword>
<dbReference type="Proteomes" id="UP000770661">
    <property type="component" value="Unassembled WGS sequence"/>
</dbReference>
<keyword evidence="10" id="KW-0234">DNA repair</keyword>
<keyword evidence="7 16" id="KW-0347">Helicase</keyword>
<keyword evidence="17" id="KW-1185">Reference proteome</keyword>
<comment type="subcellular location">
    <subcellularLocation>
        <location evidence="1">Nucleus</location>
    </subcellularLocation>
</comment>
<name>A0A8J5D327_CHIOP</name>
<keyword evidence="8" id="KW-0067">ATP-binding</keyword>
<dbReference type="EMBL" id="JACEEZ010003881">
    <property type="protein sequence ID" value="KAG0726900.1"/>
    <property type="molecule type" value="Genomic_DNA"/>
</dbReference>
<evidence type="ECO:0000256" key="6">
    <source>
        <dbReference type="ARBA" id="ARBA00022801"/>
    </source>
</evidence>
<comment type="caution">
    <text evidence="16">The sequence shown here is derived from an EMBL/GenBank/DDBJ whole genome shotgun (WGS) entry which is preliminary data.</text>
</comment>
<keyword evidence="6" id="KW-0378">Hydrolase</keyword>
<gene>
    <name evidence="16" type="primary">Mcm8</name>
    <name evidence="16" type="ORF">GWK47_004124</name>
</gene>
<protein>
    <recommendedName>
        <fullName evidence="12">DNA helicase MCM8</fullName>
        <ecNumber evidence="3">3.6.4.12</ecNumber>
    </recommendedName>
    <alternativeName>
        <fullName evidence="13">Minichromosome maintenance 8</fullName>
    </alternativeName>
</protein>
<evidence type="ECO:0000256" key="4">
    <source>
        <dbReference type="ARBA" id="ARBA00022741"/>
    </source>
</evidence>
<dbReference type="GO" id="GO:0097362">
    <property type="term" value="C:MCM8-MCM9 complex"/>
    <property type="evidence" value="ECO:0007669"/>
    <property type="project" value="UniProtKB-ARBA"/>
</dbReference>
<dbReference type="GO" id="GO:0003697">
    <property type="term" value="F:single-stranded DNA binding"/>
    <property type="evidence" value="ECO:0007669"/>
    <property type="project" value="TreeGrafter"/>
</dbReference>
<evidence type="ECO:0000256" key="13">
    <source>
        <dbReference type="ARBA" id="ARBA00042306"/>
    </source>
</evidence>
<dbReference type="GO" id="GO:0005524">
    <property type="term" value="F:ATP binding"/>
    <property type="evidence" value="ECO:0007669"/>
    <property type="project" value="UniProtKB-KW"/>
</dbReference>
<proteinExistence type="inferred from homology"/>
<evidence type="ECO:0000256" key="10">
    <source>
        <dbReference type="ARBA" id="ARBA00023204"/>
    </source>
</evidence>
<reference evidence="16" key="1">
    <citation type="submission" date="2020-07" db="EMBL/GenBank/DDBJ databases">
        <title>The High-quality genome of the commercially important snow crab, Chionoecetes opilio.</title>
        <authorList>
            <person name="Jeong J.-H."/>
            <person name="Ryu S."/>
        </authorList>
    </citation>
    <scope>NUCLEOTIDE SEQUENCE</scope>
    <source>
        <strain evidence="16">MADBK_172401_WGS</strain>
        <tissue evidence="16">Digestive gland</tissue>
    </source>
</reference>
<dbReference type="PANTHER" id="PTHR11630:SF47">
    <property type="entry name" value="DNA HELICASE MCM8"/>
    <property type="match status" value="1"/>
</dbReference>
<evidence type="ECO:0000313" key="17">
    <source>
        <dbReference type="Proteomes" id="UP000770661"/>
    </source>
</evidence>
<evidence type="ECO:0000256" key="1">
    <source>
        <dbReference type="ARBA" id="ARBA00004123"/>
    </source>
</evidence>
<dbReference type="Pfam" id="PF17207">
    <property type="entry name" value="MCM_OB"/>
    <property type="match status" value="1"/>
</dbReference>
<dbReference type="SUPFAM" id="SSF50249">
    <property type="entry name" value="Nucleic acid-binding proteins"/>
    <property type="match status" value="1"/>
</dbReference>
<evidence type="ECO:0000256" key="5">
    <source>
        <dbReference type="ARBA" id="ARBA00022763"/>
    </source>
</evidence>
<keyword evidence="4" id="KW-0547">Nucleotide-binding</keyword>
<organism evidence="16 17">
    <name type="scientific">Chionoecetes opilio</name>
    <name type="common">Atlantic snow crab</name>
    <name type="synonym">Cancer opilio</name>
    <dbReference type="NCBI Taxonomy" id="41210"/>
    <lineage>
        <taxon>Eukaryota</taxon>
        <taxon>Metazoa</taxon>
        <taxon>Ecdysozoa</taxon>
        <taxon>Arthropoda</taxon>
        <taxon>Crustacea</taxon>
        <taxon>Multicrustacea</taxon>
        <taxon>Malacostraca</taxon>
        <taxon>Eumalacostraca</taxon>
        <taxon>Eucarida</taxon>
        <taxon>Decapoda</taxon>
        <taxon>Pleocyemata</taxon>
        <taxon>Brachyura</taxon>
        <taxon>Eubrachyura</taxon>
        <taxon>Majoidea</taxon>
        <taxon>Majidae</taxon>
        <taxon>Chionoecetes</taxon>
    </lineage>
</organism>
<accession>A0A8J5D327</accession>
<keyword evidence="5" id="KW-0227">DNA damage</keyword>
<dbReference type="FunFam" id="2.20.28.10:FF:000007">
    <property type="entry name" value="DNA helicase MCM8 isoform X1"/>
    <property type="match status" value="1"/>
</dbReference>
<evidence type="ECO:0000256" key="14">
    <source>
        <dbReference type="ARBA" id="ARBA00047995"/>
    </source>
</evidence>
<dbReference type="GO" id="GO:0016787">
    <property type="term" value="F:hydrolase activity"/>
    <property type="evidence" value="ECO:0007669"/>
    <property type="project" value="UniProtKB-KW"/>
</dbReference>
<evidence type="ECO:0000313" key="16">
    <source>
        <dbReference type="EMBL" id="KAG0726900.1"/>
    </source>
</evidence>
<evidence type="ECO:0000256" key="9">
    <source>
        <dbReference type="ARBA" id="ARBA00023125"/>
    </source>
</evidence>
<dbReference type="GO" id="GO:0005634">
    <property type="term" value="C:nucleus"/>
    <property type="evidence" value="ECO:0007669"/>
    <property type="project" value="UniProtKB-SubCell"/>
</dbReference>
<dbReference type="InterPro" id="IPR033762">
    <property type="entry name" value="MCM_OB"/>
</dbReference>
<dbReference type="Gene3D" id="2.40.50.140">
    <property type="entry name" value="Nucleic acid-binding proteins"/>
    <property type="match status" value="1"/>
</dbReference>
<evidence type="ECO:0000256" key="11">
    <source>
        <dbReference type="ARBA" id="ARBA00023242"/>
    </source>
</evidence>
<dbReference type="EC" id="3.6.4.12" evidence="3"/>
<evidence type="ECO:0000256" key="7">
    <source>
        <dbReference type="ARBA" id="ARBA00022806"/>
    </source>
</evidence>
<feature type="domain" description="MCM OB" evidence="15">
    <location>
        <begin position="2"/>
        <end position="102"/>
    </location>
</feature>
<comment type="similarity">
    <text evidence="2">Belongs to the MCM family.</text>
</comment>
<evidence type="ECO:0000256" key="12">
    <source>
        <dbReference type="ARBA" id="ARBA00041084"/>
    </source>
</evidence>
<dbReference type="GO" id="GO:0000724">
    <property type="term" value="P:double-strand break repair via homologous recombination"/>
    <property type="evidence" value="ECO:0007669"/>
    <property type="project" value="UniProtKB-ARBA"/>
</dbReference>
<keyword evidence="11" id="KW-0539">Nucleus</keyword>
<evidence type="ECO:0000256" key="2">
    <source>
        <dbReference type="ARBA" id="ARBA00008010"/>
    </source>
</evidence>
<dbReference type="InterPro" id="IPR031327">
    <property type="entry name" value="MCM"/>
</dbReference>
<evidence type="ECO:0000256" key="3">
    <source>
        <dbReference type="ARBA" id="ARBA00012551"/>
    </source>
</evidence>
<dbReference type="PANTHER" id="PTHR11630">
    <property type="entry name" value="DNA REPLICATION LICENSING FACTOR MCM FAMILY MEMBER"/>
    <property type="match status" value="1"/>
</dbReference>
<sequence length="169" mass="18018">MAFSCLGCGGVQGVGQPEGRYTVPASCAATPGCRSRSFVPERSHRLTQTVDWQTFTMQEIISDDPGEGGRIPRTVDCEAREDLVDSCVPGDLLTVTGIVKVSQSQEGRGGKGDKCMFLLYVDASSVTNGKGRGAGADSASVGIEFSLKDYYAIQVRLDSASVCTDNWRH</sequence>
<dbReference type="InterPro" id="IPR012340">
    <property type="entry name" value="NA-bd_OB-fold"/>
</dbReference>
<dbReference type="AlphaFoldDB" id="A0A8J5D327"/>
<dbReference type="OrthoDB" id="422555at2759"/>
<evidence type="ECO:0000259" key="15">
    <source>
        <dbReference type="Pfam" id="PF17207"/>
    </source>
</evidence>
<dbReference type="GO" id="GO:0017116">
    <property type="term" value="F:single-stranded DNA helicase activity"/>
    <property type="evidence" value="ECO:0007669"/>
    <property type="project" value="TreeGrafter"/>
</dbReference>